<keyword evidence="2" id="KW-1185">Reference proteome</keyword>
<evidence type="ECO:0000313" key="1">
    <source>
        <dbReference type="EMBL" id="MBM2614733.1"/>
    </source>
</evidence>
<proteinExistence type="predicted"/>
<dbReference type="Proteomes" id="UP000632138">
    <property type="component" value="Unassembled WGS sequence"/>
</dbReference>
<protein>
    <recommendedName>
        <fullName evidence="3">Heme-binding protein</fullName>
    </recommendedName>
</protein>
<accession>A0ABS2A4H1</accession>
<gene>
    <name evidence="1" type="ORF">JIG36_04085</name>
</gene>
<reference evidence="1 2" key="1">
    <citation type="submission" date="2021-01" db="EMBL/GenBank/DDBJ databases">
        <title>Actinoplanes sp. nov. LDG1-06 isolated from lichen.</title>
        <authorList>
            <person name="Saeng-In P."/>
            <person name="Phongsopitanun W."/>
            <person name="Kanchanasin P."/>
            <person name="Yuki M."/>
            <person name="Kudo T."/>
            <person name="Ohkuma M."/>
            <person name="Tanasupawat S."/>
        </authorList>
    </citation>
    <scope>NUCLEOTIDE SEQUENCE [LARGE SCALE GENOMIC DNA]</scope>
    <source>
        <strain evidence="1 2">LDG1-06</strain>
    </source>
</reference>
<dbReference type="SUPFAM" id="SSF143744">
    <property type="entry name" value="GlcG-like"/>
    <property type="match status" value="1"/>
</dbReference>
<comment type="caution">
    <text evidence="1">The sequence shown here is derived from an EMBL/GenBank/DDBJ whole genome shotgun (WGS) entry which is preliminary data.</text>
</comment>
<evidence type="ECO:0008006" key="3">
    <source>
        <dbReference type="Google" id="ProtNLM"/>
    </source>
</evidence>
<organism evidence="1 2">
    <name type="scientific">Paractinoplanes ovalisporus</name>
    <dbReference type="NCBI Taxonomy" id="2810368"/>
    <lineage>
        <taxon>Bacteria</taxon>
        <taxon>Bacillati</taxon>
        <taxon>Actinomycetota</taxon>
        <taxon>Actinomycetes</taxon>
        <taxon>Micromonosporales</taxon>
        <taxon>Micromonosporaceae</taxon>
        <taxon>Paractinoplanes</taxon>
    </lineage>
</organism>
<evidence type="ECO:0000313" key="2">
    <source>
        <dbReference type="Proteomes" id="UP000632138"/>
    </source>
</evidence>
<sequence length="34" mass="3203">MIHNAAGEVIGVSGGTSDVDEACAQAGLSGSPSD</sequence>
<dbReference type="InterPro" id="IPR038084">
    <property type="entry name" value="PduO/GlcC-like_sf"/>
</dbReference>
<dbReference type="EMBL" id="JAENHP010000001">
    <property type="protein sequence ID" value="MBM2614733.1"/>
    <property type="molecule type" value="Genomic_DNA"/>
</dbReference>
<name>A0ABS2A4H1_9ACTN</name>